<organism evidence="1 2">
    <name type="scientific">Campylobacter hominis (strain ATCC BAA-381 / DSM 21671 / CCUG 45161 / LMG 19568 / NCTC 13146 / CH001A)</name>
    <dbReference type="NCBI Taxonomy" id="360107"/>
    <lineage>
        <taxon>Bacteria</taxon>
        <taxon>Pseudomonadati</taxon>
        <taxon>Campylobacterota</taxon>
        <taxon>Epsilonproteobacteria</taxon>
        <taxon>Campylobacterales</taxon>
        <taxon>Campylobacteraceae</taxon>
        <taxon>Campylobacter</taxon>
    </lineage>
</organism>
<reference evidence="2" key="1">
    <citation type="submission" date="2007-07" db="EMBL/GenBank/DDBJ databases">
        <title>Complete genome sequence of Campylobacter hominis ATCC BAA-381, a commensal isolated from the human gastrointestinal tract.</title>
        <authorList>
            <person name="Fouts D.E."/>
            <person name="Mongodin E.F."/>
            <person name="Puiu D."/>
            <person name="Sebastian Y."/>
            <person name="Miller W.G."/>
            <person name="Mandrell R.E."/>
            <person name="Nelson K.E."/>
        </authorList>
    </citation>
    <scope>NUCLEOTIDE SEQUENCE [LARGE SCALE GENOMIC DNA]</scope>
    <source>
        <strain evidence="2">ATCC BAA-381 / DSM 21671 / CCUG 45161 / LMG 19568 / NCTC 13146 / CH001A</strain>
    </source>
</reference>
<accession>A7I329</accession>
<dbReference type="Proteomes" id="UP000002407">
    <property type="component" value="Chromosome"/>
</dbReference>
<gene>
    <name evidence="1" type="ordered locus">CHAB381_1371</name>
</gene>
<sequence length="39" mass="4698">MRKFKLLNIKKYTEIIDILLKNTDNHLKNKPLIVKNAFQ</sequence>
<dbReference type="KEGG" id="cha:CHAB381_1371"/>
<name>A7I329_CAMHC</name>
<dbReference type="EMBL" id="CP000776">
    <property type="protein sequence ID" value="ABS51955.1"/>
    <property type="molecule type" value="Genomic_DNA"/>
</dbReference>
<keyword evidence="2" id="KW-1185">Reference proteome</keyword>
<dbReference type="AlphaFoldDB" id="A7I329"/>
<dbReference type="HOGENOM" id="CLU_3306332_0_0_7"/>
<protein>
    <submittedName>
        <fullName evidence="1">Uncharacterized protein</fullName>
    </submittedName>
</protein>
<evidence type="ECO:0000313" key="2">
    <source>
        <dbReference type="Proteomes" id="UP000002407"/>
    </source>
</evidence>
<proteinExistence type="predicted"/>
<evidence type="ECO:0000313" key="1">
    <source>
        <dbReference type="EMBL" id="ABS51955.1"/>
    </source>
</evidence>